<keyword evidence="1" id="KW-1133">Transmembrane helix</keyword>
<proteinExistence type="predicted"/>
<accession>A0ABR7HWW0</accession>
<keyword evidence="3" id="KW-1185">Reference proteome</keyword>
<keyword evidence="1" id="KW-0472">Membrane</keyword>
<dbReference type="RefSeq" id="WP_186964337.1">
    <property type="nucleotide sequence ID" value="NZ_JACOPR010000012.1"/>
</dbReference>
<protein>
    <submittedName>
        <fullName evidence="2">Uncharacterized protein</fullName>
    </submittedName>
</protein>
<feature type="transmembrane region" description="Helical" evidence="1">
    <location>
        <begin position="55"/>
        <end position="77"/>
    </location>
</feature>
<comment type="caution">
    <text evidence="2">The sequence shown here is derived from an EMBL/GenBank/DDBJ whole genome shotgun (WGS) entry which is preliminary data.</text>
</comment>
<evidence type="ECO:0000256" key="1">
    <source>
        <dbReference type="SAM" id="Phobius"/>
    </source>
</evidence>
<reference evidence="2 3" key="1">
    <citation type="submission" date="2020-08" db="EMBL/GenBank/DDBJ databases">
        <title>Genome public.</title>
        <authorList>
            <person name="Liu C."/>
            <person name="Sun Q."/>
        </authorList>
    </citation>
    <scope>NUCLEOTIDE SEQUENCE [LARGE SCALE GENOMIC DNA]</scope>
    <source>
        <strain evidence="2 3">New-38</strain>
    </source>
</reference>
<keyword evidence="1" id="KW-0812">Transmembrane</keyword>
<gene>
    <name evidence="2" type="ORF">H8S34_14130</name>
</gene>
<dbReference type="EMBL" id="JACOPR010000012">
    <property type="protein sequence ID" value="MBC5731957.1"/>
    <property type="molecule type" value="Genomic_DNA"/>
</dbReference>
<sequence length="148" mass="16552">MDFLSIAMILFIIMESANVAILYFWPGSRLGNGVGVFNAFSNPESEEQRLFASYLVNWVAGVKLIFLFLLAVILVIGTEQVKLWAVVAMILSIATYFWRLHPTIQKLDAMGCITPKGYSKALGWMITRFLIMFTLALIGHILTEVMGA</sequence>
<feature type="transmembrane region" description="Helical" evidence="1">
    <location>
        <begin position="83"/>
        <end position="100"/>
    </location>
</feature>
<organism evidence="2 3">
    <name type="scientific">Pseudoflavonifractor hominis</name>
    <dbReference type="NCBI Taxonomy" id="2763059"/>
    <lineage>
        <taxon>Bacteria</taxon>
        <taxon>Bacillati</taxon>
        <taxon>Bacillota</taxon>
        <taxon>Clostridia</taxon>
        <taxon>Eubacteriales</taxon>
        <taxon>Oscillospiraceae</taxon>
        <taxon>Pseudoflavonifractor</taxon>
    </lineage>
</organism>
<dbReference type="Proteomes" id="UP000660021">
    <property type="component" value="Unassembled WGS sequence"/>
</dbReference>
<name>A0ABR7HWW0_9FIRM</name>
<feature type="transmembrane region" description="Helical" evidence="1">
    <location>
        <begin position="121"/>
        <end position="142"/>
    </location>
</feature>
<evidence type="ECO:0000313" key="2">
    <source>
        <dbReference type="EMBL" id="MBC5731957.1"/>
    </source>
</evidence>
<feature type="transmembrane region" description="Helical" evidence="1">
    <location>
        <begin position="6"/>
        <end position="25"/>
    </location>
</feature>
<evidence type="ECO:0000313" key="3">
    <source>
        <dbReference type="Proteomes" id="UP000660021"/>
    </source>
</evidence>